<dbReference type="InterPro" id="IPR008318">
    <property type="entry name" value="UCP030820"/>
</dbReference>
<reference evidence="1" key="1">
    <citation type="submission" date="2018-05" db="EMBL/GenBank/DDBJ databases">
        <authorList>
            <person name="Lanie J.A."/>
            <person name="Ng W.-L."/>
            <person name="Kazmierczak K.M."/>
            <person name="Andrzejewski T.M."/>
            <person name="Davidsen T.M."/>
            <person name="Wayne K.J."/>
            <person name="Tettelin H."/>
            <person name="Glass J.I."/>
            <person name="Rusch D."/>
            <person name="Podicherti R."/>
            <person name="Tsui H.-C.T."/>
            <person name="Winkler M.E."/>
        </authorList>
    </citation>
    <scope>NUCLEOTIDE SEQUENCE</scope>
</reference>
<feature type="non-terminal residue" evidence="1">
    <location>
        <position position="1"/>
    </location>
</feature>
<name>A0A381QC55_9ZZZZ</name>
<accession>A0A381QC55</accession>
<dbReference type="EMBL" id="UINC01001283">
    <property type="protein sequence ID" value="SUZ76590.1"/>
    <property type="molecule type" value="Genomic_DNA"/>
</dbReference>
<dbReference type="PIRSF" id="PIRSF030820">
    <property type="entry name" value="UCP030820"/>
    <property type="match status" value="1"/>
</dbReference>
<dbReference type="AlphaFoldDB" id="A0A381QC55"/>
<proteinExistence type="predicted"/>
<protein>
    <recommendedName>
        <fullName evidence="2">DUF934 domain-containing protein</fullName>
    </recommendedName>
</protein>
<gene>
    <name evidence="1" type="ORF">METZ01_LOCUS29444</name>
</gene>
<sequence length="137" mass="15722">VLNKNFIVPIRFWETYKLEIEGYSGQIAIWLDSDETVSDIGPELHSFPLIALNFPVFSDGRSYTNARELRGHLNYQGEIRAIGDVLRDQLFYMSRCGFNTFAIRHDQDSNACIQALSDFSTGYQASTVEAEPLFRRF</sequence>
<evidence type="ECO:0008006" key="2">
    <source>
        <dbReference type="Google" id="ProtNLM"/>
    </source>
</evidence>
<evidence type="ECO:0000313" key="1">
    <source>
        <dbReference type="EMBL" id="SUZ76590.1"/>
    </source>
</evidence>
<dbReference type="Pfam" id="PF06073">
    <property type="entry name" value="DUF934"/>
    <property type="match status" value="1"/>
</dbReference>
<organism evidence="1">
    <name type="scientific">marine metagenome</name>
    <dbReference type="NCBI Taxonomy" id="408172"/>
    <lineage>
        <taxon>unclassified sequences</taxon>
        <taxon>metagenomes</taxon>
        <taxon>ecological metagenomes</taxon>
    </lineage>
</organism>